<keyword evidence="6" id="KW-0285">Flavoprotein</keyword>
<accession>A0A553PFW1</accession>
<keyword evidence="8" id="KW-0560">Oxidoreductase</keyword>
<evidence type="ECO:0000256" key="3">
    <source>
        <dbReference type="ARBA" id="ARBA00005073"/>
    </source>
</evidence>
<evidence type="ECO:0000256" key="1">
    <source>
        <dbReference type="ARBA" id="ARBA00001974"/>
    </source>
</evidence>
<comment type="caution">
    <text evidence="14">The sequence shown here is derived from an EMBL/GenBank/DDBJ whole genome shotgun (WGS) entry which is preliminary data.</text>
</comment>
<dbReference type="InterPro" id="IPR036188">
    <property type="entry name" value="FAD/NAD-bd_sf"/>
</dbReference>
<dbReference type="Gene3D" id="1.10.287.110">
    <property type="entry name" value="DnaJ domain"/>
    <property type="match status" value="1"/>
</dbReference>
<dbReference type="NCBIfam" id="TIGR00714">
    <property type="entry name" value="hscB"/>
    <property type="match status" value="1"/>
</dbReference>
<comment type="cofactor">
    <cofactor evidence="1">
        <name>FAD</name>
        <dbReference type="ChEBI" id="CHEBI:57692"/>
    </cofactor>
</comment>
<dbReference type="UniPathway" id="UPA00251">
    <property type="reaction ID" value="UER00324"/>
</dbReference>
<dbReference type="PANTHER" id="PTHR42923">
    <property type="entry name" value="PROTOPORPHYRINOGEN OXIDASE"/>
    <property type="match status" value="1"/>
</dbReference>
<dbReference type="GO" id="GO:0004729">
    <property type="term" value="F:oxygen-dependent protoporphyrinogen oxidase activity"/>
    <property type="evidence" value="ECO:0007669"/>
    <property type="project" value="UniProtKB-EC"/>
</dbReference>
<evidence type="ECO:0000256" key="7">
    <source>
        <dbReference type="ARBA" id="ARBA00022827"/>
    </source>
</evidence>
<evidence type="ECO:0000256" key="10">
    <source>
        <dbReference type="ARBA" id="ARBA00023186"/>
    </source>
</evidence>
<evidence type="ECO:0000256" key="9">
    <source>
        <dbReference type="ARBA" id="ARBA00023133"/>
    </source>
</evidence>
<dbReference type="Proteomes" id="UP000318571">
    <property type="component" value="Chromosome 5"/>
</dbReference>
<feature type="domain" description="Amine oxidase" evidence="13">
    <location>
        <begin position="142"/>
        <end position="441"/>
    </location>
</feature>
<evidence type="ECO:0000256" key="12">
    <source>
        <dbReference type="ARBA" id="ARBA00047554"/>
    </source>
</evidence>
<evidence type="ECO:0000313" key="14">
    <source>
        <dbReference type="EMBL" id="TRY76568.1"/>
    </source>
</evidence>
<feature type="domain" description="Amine oxidase" evidence="13">
    <location>
        <begin position="457"/>
        <end position="914"/>
    </location>
</feature>
<comment type="similarity">
    <text evidence="4">Belongs to the protoporphyrinogen/coproporphyrinogen oxidase family. Protoporphyrinogen oxidase subfamily.</text>
</comment>
<evidence type="ECO:0000256" key="11">
    <source>
        <dbReference type="ARBA" id="ARBA00023244"/>
    </source>
</evidence>
<dbReference type="GO" id="GO:0005743">
    <property type="term" value="C:mitochondrial inner membrane"/>
    <property type="evidence" value="ECO:0007669"/>
    <property type="project" value="TreeGrafter"/>
</dbReference>
<dbReference type="InterPro" id="IPR002937">
    <property type="entry name" value="Amino_oxidase"/>
</dbReference>
<dbReference type="SUPFAM" id="SSF51905">
    <property type="entry name" value="FAD/NAD(P)-binding domain"/>
    <property type="match status" value="2"/>
</dbReference>
<proteinExistence type="inferred from homology"/>
<dbReference type="SUPFAM" id="SSF47144">
    <property type="entry name" value="HSC20 (HSCB), C-terminal oligomerisation domain"/>
    <property type="match status" value="1"/>
</dbReference>
<dbReference type="InterPro" id="IPR036386">
    <property type="entry name" value="HscB_C_sf"/>
</dbReference>
<keyword evidence="9" id="KW-0350">Heme biosynthesis</keyword>
<dbReference type="AlphaFoldDB" id="A0A553PFW1"/>
<comment type="function">
    <text evidence="2">Catalyzes the 6-electron oxidation of protoporphyrinogen-IX to form protoporphyrin-IX.</text>
</comment>
<dbReference type="Gene3D" id="3.50.50.60">
    <property type="entry name" value="FAD/NAD(P)-binding domain"/>
    <property type="match status" value="2"/>
</dbReference>
<evidence type="ECO:0000256" key="5">
    <source>
        <dbReference type="ARBA" id="ARBA00012867"/>
    </source>
</evidence>
<keyword evidence="7" id="KW-0274">FAD</keyword>
<dbReference type="GO" id="GO:0051259">
    <property type="term" value="P:protein complex oligomerization"/>
    <property type="evidence" value="ECO:0007669"/>
    <property type="project" value="InterPro"/>
</dbReference>
<dbReference type="GO" id="GO:0006782">
    <property type="term" value="P:protoporphyrinogen IX biosynthetic process"/>
    <property type="evidence" value="ECO:0007669"/>
    <property type="project" value="UniProtKB-UniPathway"/>
</dbReference>
<evidence type="ECO:0000256" key="4">
    <source>
        <dbReference type="ARBA" id="ARBA00010551"/>
    </source>
</evidence>
<evidence type="ECO:0000256" key="2">
    <source>
        <dbReference type="ARBA" id="ARBA00002600"/>
    </source>
</evidence>
<protein>
    <recommendedName>
        <fullName evidence="5">protoporphyrinogen oxidase</fullName>
        <ecNumber evidence="5">1.3.3.4</ecNumber>
    </recommendedName>
</protein>
<comment type="pathway">
    <text evidence="3">Porphyrin-containing compound metabolism; protoporphyrin-IX biosynthesis; protoporphyrin-IX from protoporphyrinogen-IX: step 1/1.</text>
</comment>
<dbReference type="HAMAP" id="MF_00682">
    <property type="entry name" value="HscB"/>
    <property type="match status" value="1"/>
</dbReference>
<reference evidence="14 15" key="1">
    <citation type="journal article" date="2018" name="Nat. Ecol. Evol.">
        <title>Genomic signatures of mitonuclear coevolution across populations of Tigriopus californicus.</title>
        <authorList>
            <person name="Barreto F.S."/>
            <person name="Watson E.T."/>
            <person name="Lima T.G."/>
            <person name="Willett C.S."/>
            <person name="Edmands S."/>
            <person name="Li W."/>
            <person name="Burton R.S."/>
        </authorList>
    </citation>
    <scope>NUCLEOTIDE SEQUENCE [LARGE SCALE GENOMIC DNA]</scope>
    <source>
        <strain evidence="14 15">San Diego</strain>
    </source>
</reference>
<dbReference type="PANTHER" id="PTHR42923:SF3">
    <property type="entry name" value="PROTOPORPHYRINOGEN OXIDASE"/>
    <property type="match status" value="1"/>
</dbReference>
<dbReference type="STRING" id="6832.A0A553PFW1"/>
<evidence type="ECO:0000313" key="15">
    <source>
        <dbReference type="Proteomes" id="UP000318571"/>
    </source>
</evidence>
<dbReference type="InterPro" id="IPR050464">
    <property type="entry name" value="Zeta_carotene_desat/Oxidored"/>
</dbReference>
<dbReference type="InterPro" id="IPR036869">
    <property type="entry name" value="J_dom_sf"/>
</dbReference>
<dbReference type="InterPro" id="IPR004572">
    <property type="entry name" value="Protoporphyrinogen_oxidase"/>
</dbReference>
<dbReference type="NCBIfam" id="TIGR00562">
    <property type="entry name" value="proto_IX_ox"/>
    <property type="match status" value="2"/>
</dbReference>
<dbReference type="GO" id="GO:0051087">
    <property type="term" value="F:protein-folding chaperone binding"/>
    <property type="evidence" value="ECO:0007669"/>
    <property type="project" value="InterPro"/>
</dbReference>
<sequence>MLSRRLLAVRGWRRAYSSQGKPSECPHPSSCPMDQPQEQNQVQVACSKCFLLAQVPSSLNHFHLFSLYETFDVEQKVLSSKFKALQNVLHPDRFAGKSEDQAILADSWSSAVNDAYQNLSKPLTRALYLLECKGQPVQEGDAQVMDNEFLMHIMEVNEELDEVDSPEELAKLAKTNLDVLQDYFERISHAFQTDKVEQARELVKEMTYFCGLETFTQKWSQVLEKQGVEIRRDSKISDLRSNKKGEELQVIMENDEVFECDHLFLTIPAFVSSRLFDKLDPNLSNILNNIPFVDVGVVNLEFEGRVTDIEAFGFLVPSNQPVRILGTTFDTCAFPQGNKTIFTVMMGGKWFQELFGENPSPDSLGEIALSELRHIMNIQEQPNRVMVKIHRKCIAQYIVGHKQQVQLARERVRSHGYPLSLVGSSYDGAGVNDVIMSGKQQVLAVFEMSYVVAGGGLGGLAVAHYLAKLPTTRKILILEASSRMGGWVQTSTMNDGVYFEHGPRTVRPVGPAGHNTLNLIQELGLDQDVLPISRPHPIITKRLIYADGTLCELPSNLTSALRTLPPFKRPIATCLWNDIRAPAKICEDDTLFEFVSRRLGADIAQNLIDPMTRGICAGDARQISAAAFVAGPLFRMEQESGGIVKHLLKNSFFQEKSVLEESEESDLVQRAKSEKWGVWSLKGGLETFTQKWSQVLEKQGVEIRRDSKISDLRSNKKGEELQVIMENDEVFECDHLFLTIPAFVSSRLFDKLDPNLSNILNNIPFVDVGVVNLEFEGRVTDIEAFGFLVPSNQPVRILGTTFDTCAFPQGNKTIFTVMMGGKWFQELFGENPSPDSLGEIALSELRHIMNIQEQPNRVMVKIHRKCIAQYIVGHKQQVQLARERVRSHGYPLSLVGSSYDGAGVNDVIMSGKQQVLAVFE</sequence>
<dbReference type="FunFam" id="3.50.50.60:FF:000193">
    <property type="entry name" value="Protoporphyrinogen oxidase"/>
    <property type="match status" value="1"/>
</dbReference>
<dbReference type="InterPro" id="IPR004640">
    <property type="entry name" value="HscB"/>
</dbReference>
<keyword evidence="10" id="KW-0143">Chaperone</keyword>
<dbReference type="SUPFAM" id="SSF54373">
    <property type="entry name" value="FAD-linked reductases, C-terminal domain"/>
    <property type="match status" value="2"/>
</dbReference>
<dbReference type="EC" id="1.3.3.4" evidence="5"/>
<organism evidence="14 15">
    <name type="scientific">Tigriopus californicus</name>
    <name type="common">Marine copepod</name>
    <dbReference type="NCBI Taxonomy" id="6832"/>
    <lineage>
        <taxon>Eukaryota</taxon>
        <taxon>Metazoa</taxon>
        <taxon>Ecdysozoa</taxon>
        <taxon>Arthropoda</taxon>
        <taxon>Crustacea</taxon>
        <taxon>Multicrustacea</taxon>
        <taxon>Hexanauplia</taxon>
        <taxon>Copepoda</taxon>
        <taxon>Harpacticoida</taxon>
        <taxon>Harpacticidae</taxon>
        <taxon>Tigriopus</taxon>
    </lineage>
</organism>
<evidence type="ECO:0000256" key="8">
    <source>
        <dbReference type="ARBA" id="ARBA00023002"/>
    </source>
</evidence>
<dbReference type="EMBL" id="VCGU01000004">
    <property type="protein sequence ID" value="TRY76568.1"/>
    <property type="molecule type" value="Genomic_DNA"/>
</dbReference>
<dbReference type="Pfam" id="PF01593">
    <property type="entry name" value="Amino_oxidase"/>
    <property type="match status" value="2"/>
</dbReference>
<dbReference type="GO" id="GO:0044571">
    <property type="term" value="P:[2Fe-2S] cluster assembly"/>
    <property type="evidence" value="ECO:0007669"/>
    <property type="project" value="InterPro"/>
</dbReference>
<evidence type="ECO:0000256" key="6">
    <source>
        <dbReference type="ARBA" id="ARBA00022630"/>
    </source>
</evidence>
<dbReference type="SUPFAM" id="SSF46565">
    <property type="entry name" value="Chaperone J-domain"/>
    <property type="match status" value="1"/>
</dbReference>
<gene>
    <name evidence="14" type="ORF">TCAL_00132</name>
</gene>
<comment type="catalytic activity">
    <reaction evidence="12">
        <text>protoporphyrinogen IX + 3 O2 = protoporphyrin IX + 3 H2O2</text>
        <dbReference type="Rhea" id="RHEA:25576"/>
        <dbReference type="ChEBI" id="CHEBI:15379"/>
        <dbReference type="ChEBI" id="CHEBI:16240"/>
        <dbReference type="ChEBI" id="CHEBI:57306"/>
        <dbReference type="ChEBI" id="CHEBI:57307"/>
        <dbReference type="EC" id="1.3.3.4"/>
    </reaction>
</comment>
<keyword evidence="11" id="KW-0627">Porphyrin biosynthesis</keyword>
<dbReference type="GO" id="GO:0001671">
    <property type="term" value="F:ATPase activator activity"/>
    <property type="evidence" value="ECO:0007669"/>
    <property type="project" value="InterPro"/>
</dbReference>
<name>A0A553PFW1_TIGCA</name>
<evidence type="ECO:0000259" key="13">
    <source>
        <dbReference type="Pfam" id="PF01593"/>
    </source>
</evidence>
<keyword evidence="15" id="KW-1185">Reference proteome</keyword>